<dbReference type="RefSeq" id="WP_096463703.1">
    <property type="nucleotide sequence ID" value="NZ_AP017312.1"/>
</dbReference>
<evidence type="ECO:0000256" key="3">
    <source>
        <dbReference type="ARBA" id="ARBA00022603"/>
    </source>
</evidence>
<name>A0A0U5B8Y8_9BACL</name>
<dbReference type="PANTHER" id="PTHR43648:SF1">
    <property type="entry name" value="ELECTRON TRANSFER FLAVOPROTEIN BETA SUBUNIT LYSINE METHYLTRANSFERASE"/>
    <property type="match status" value="1"/>
</dbReference>
<evidence type="ECO:0000256" key="4">
    <source>
        <dbReference type="ARBA" id="ARBA00022679"/>
    </source>
</evidence>
<evidence type="ECO:0000256" key="1">
    <source>
        <dbReference type="ARBA" id="ARBA00009741"/>
    </source>
</evidence>
<keyword evidence="5" id="KW-0949">S-adenosyl-L-methionine</keyword>
<proteinExistence type="inferred from homology"/>
<dbReference type="GO" id="GO:0032259">
    <property type="term" value="P:methylation"/>
    <property type="evidence" value="ECO:0007669"/>
    <property type="project" value="UniProtKB-KW"/>
</dbReference>
<keyword evidence="3 6" id="KW-0489">Methyltransferase</keyword>
<dbReference type="AlphaFoldDB" id="A0A0U5B8Y8"/>
<keyword evidence="6" id="KW-0689">Ribosomal protein</keyword>
<organism evidence="6 7">
    <name type="scientific">Aneurinibacillus soli</name>
    <dbReference type="NCBI Taxonomy" id="1500254"/>
    <lineage>
        <taxon>Bacteria</taxon>
        <taxon>Bacillati</taxon>
        <taxon>Bacillota</taxon>
        <taxon>Bacilli</taxon>
        <taxon>Bacillales</taxon>
        <taxon>Paenibacillaceae</taxon>
        <taxon>Aneurinibacillus group</taxon>
        <taxon>Aneurinibacillus</taxon>
    </lineage>
</organism>
<dbReference type="OrthoDB" id="1888493at2"/>
<evidence type="ECO:0000256" key="5">
    <source>
        <dbReference type="ARBA" id="ARBA00022691"/>
    </source>
</evidence>
<dbReference type="Pfam" id="PF06325">
    <property type="entry name" value="PrmA"/>
    <property type="match status" value="1"/>
</dbReference>
<evidence type="ECO:0000256" key="2">
    <source>
        <dbReference type="ARBA" id="ARBA00022490"/>
    </source>
</evidence>
<keyword evidence="2" id="KW-0963">Cytoplasm</keyword>
<accession>A0A0U5B8Y8</accession>
<dbReference type="InterPro" id="IPR050078">
    <property type="entry name" value="Ribosomal_L11_MeTrfase_PrmA"/>
</dbReference>
<dbReference type="KEGG" id="asoc:CB4_00821"/>
<keyword evidence="4 6" id="KW-0808">Transferase</keyword>
<dbReference type="InterPro" id="IPR004498">
    <property type="entry name" value="Ribosomal_PrmA_MeTrfase"/>
</dbReference>
<dbReference type="GO" id="GO:0008276">
    <property type="term" value="F:protein methyltransferase activity"/>
    <property type="evidence" value="ECO:0007669"/>
    <property type="project" value="InterPro"/>
</dbReference>
<dbReference type="GO" id="GO:0005840">
    <property type="term" value="C:ribosome"/>
    <property type="evidence" value="ECO:0007669"/>
    <property type="project" value="UniProtKB-KW"/>
</dbReference>
<sequence length="304" mass="33928">MNWIEYQLRFPFQTDEESVMYMLGEMGFENSWIDSPVDIIQIPDGYDYAVKEADSTIITYESVQCSKEELAAYAEKSLARIREEFMPTGLIEVIWKEPELQHVDDWKEHFTVEVVSDELVLVPLWLQEEAEKYSQPYKLLIEPGGAFGTGKHGTTKSCLRVIEELDTAGKAVIDIGAGSGILGVYCIMRGAGHVLAIDINPSSPSEIGYLAELNNVPSPEVFVGDGNCLEGESMYDILLINIGGEEAIRQVATCRRLLKAGGVAVVSGIVEWAEADVIQEYEARGFILCERRADEEWLTLRFDA</sequence>
<dbReference type="PANTHER" id="PTHR43648">
    <property type="entry name" value="ELECTRON TRANSFER FLAVOPROTEIN BETA SUBUNIT LYSINE METHYLTRANSFERASE"/>
    <property type="match status" value="1"/>
</dbReference>
<dbReference type="InterPro" id="IPR029063">
    <property type="entry name" value="SAM-dependent_MTases_sf"/>
</dbReference>
<keyword evidence="6" id="KW-0687">Ribonucleoprotein</keyword>
<evidence type="ECO:0000313" key="6">
    <source>
        <dbReference type="EMBL" id="BAU26679.1"/>
    </source>
</evidence>
<dbReference type="EMBL" id="AP017312">
    <property type="protein sequence ID" value="BAU26679.1"/>
    <property type="molecule type" value="Genomic_DNA"/>
</dbReference>
<dbReference type="CDD" id="cd02440">
    <property type="entry name" value="AdoMet_MTases"/>
    <property type="match status" value="1"/>
</dbReference>
<evidence type="ECO:0000313" key="7">
    <source>
        <dbReference type="Proteomes" id="UP000217696"/>
    </source>
</evidence>
<gene>
    <name evidence="6" type="primary">prmA_1</name>
    <name evidence="6" type="ORF">CB4_00821</name>
</gene>
<dbReference type="EC" id="2.1.1.-" evidence="6"/>
<keyword evidence="7" id="KW-1185">Reference proteome</keyword>
<dbReference type="PIRSF" id="PIRSF000401">
    <property type="entry name" value="RPL11_MTase"/>
    <property type="match status" value="1"/>
</dbReference>
<dbReference type="SUPFAM" id="SSF53335">
    <property type="entry name" value="S-adenosyl-L-methionine-dependent methyltransferases"/>
    <property type="match status" value="1"/>
</dbReference>
<dbReference type="Proteomes" id="UP000217696">
    <property type="component" value="Chromosome"/>
</dbReference>
<comment type="similarity">
    <text evidence="1">Belongs to the methyltransferase superfamily. PrmA family.</text>
</comment>
<dbReference type="Gene3D" id="3.40.50.150">
    <property type="entry name" value="Vaccinia Virus protein VP39"/>
    <property type="match status" value="1"/>
</dbReference>
<protein>
    <submittedName>
        <fullName evidence="6">Ribosomal protein L11 methyltransferase</fullName>
        <ecNumber evidence="6">2.1.1.-</ecNumber>
    </submittedName>
</protein>
<reference evidence="6 7" key="1">
    <citation type="submission" date="2015-12" db="EMBL/GenBank/DDBJ databases">
        <title>Genome sequence of Aneurinibacillus soli.</title>
        <authorList>
            <person name="Lee J.S."/>
            <person name="Lee K.C."/>
            <person name="Kim K.K."/>
            <person name="Lee B.W."/>
        </authorList>
    </citation>
    <scope>NUCLEOTIDE SEQUENCE [LARGE SCALE GENOMIC DNA]</scope>
    <source>
        <strain evidence="6 7">CB4</strain>
    </source>
</reference>